<sequence>MFSSLTIKQTNTVDPLIGHNPKLENGPQYLCWWKHCLPAHHKLLLPASDPLQPAVSIPEAAADASAKRWSSLKLRRTEIAWASTRQPSACSLVRITSVASRFVDSVLRQPLYL</sequence>
<evidence type="ECO:0000313" key="1">
    <source>
        <dbReference type="EMBL" id="KRZ80060.1"/>
    </source>
</evidence>
<accession>A0A0V1N884</accession>
<name>A0A0V1N884_9BILA</name>
<dbReference type="AlphaFoldDB" id="A0A0V1N884"/>
<evidence type="ECO:0000313" key="2">
    <source>
        <dbReference type="Proteomes" id="UP000054843"/>
    </source>
</evidence>
<dbReference type="EMBL" id="JYDO01000004">
    <property type="protein sequence ID" value="KRZ80060.1"/>
    <property type="molecule type" value="Genomic_DNA"/>
</dbReference>
<proteinExistence type="predicted"/>
<comment type="caution">
    <text evidence="1">The sequence shown here is derived from an EMBL/GenBank/DDBJ whole genome shotgun (WGS) entry which is preliminary data.</text>
</comment>
<reference evidence="1 2" key="1">
    <citation type="submission" date="2015-01" db="EMBL/GenBank/DDBJ databases">
        <title>Evolution of Trichinella species and genotypes.</title>
        <authorList>
            <person name="Korhonen P.K."/>
            <person name="Edoardo P."/>
            <person name="Giuseppe L.R."/>
            <person name="Gasser R.B."/>
        </authorList>
    </citation>
    <scope>NUCLEOTIDE SEQUENCE [LARGE SCALE GENOMIC DNA]</scope>
    <source>
        <strain evidence="1">ISS1980</strain>
    </source>
</reference>
<dbReference type="Proteomes" id="UP000054843">
    <property type="component" value="Unassembled WGS sequence"/>
</dbReference>
<organism evidence="1 2">
    <name type="scientific">Trichinella papuae</name>
    <dbReference type="NCBI Taxonomy" id="268474"/>
    <lineage>
        <taxon>Eukaryota</taxon>
        <taxon>Metazoa</taxon>
        <taxon>Ecdysozoa</taxon>
        <taxon>Nematoda</taxon>
        <taxon>Enoplea</taxon>
        <taxon>Dorylaimia</taxon>
        <taxon>Trichinellida</taxon>
        <taxon>Trichinellidae</taxon>
        <taxon>Trichinella</taxon>
    </lineage>
</organism>
<gene>
    <name evidence="1" type="ORF">T10_4870</name>
</gene>
<keyword evidence="2" id="KW-1185">Reference proteome</keyword>
<protein>
    <submittedName>
        <fullName evidence="1">Uncharacterized protein</fullName>
    </submittedName>
</protein>